<dbReference type="InterPro" id="IPR052929">
    <property type="entry name" value="RNase_H-like_EbsB-rel"/>
</dbReference>
<dbReference type="Pfam" id="PF13966">
    <property type="entry name" value="zf-RVT"/>
    <property type="match status" value="1"/>
</dbReference>
<dbReference type="PANTHER" id="PTHR47074:SF11">
    <property type="entry name" value="REVERSE TRANSCRIPTASE-LIKE PROTEIN"/>
    <property type="match status" value="1"/>
</dbReference>
<reference evidence="4" key="1">
    <citation type="submission" date="2025-08" db="UniProtKB">
        <authorList>
            <consortium name="RefSeq"/>
        </authorList>
    </citation>
    <scope>IDENTIFICATION</scope>
    <source>
        <tissue evidence="4">Seedling</tissue>
    </source>
</reference>
<dbReference type="Proteomes" id="UP001652623">
    <property type="component" value="Chromosome 5"/>
</dbReference>
<organism evidence="3 4">
    <name type="scientific">Ziziphus jujuba</name>
    <name type="common">Chinese jujube</name>
    <name type="synonym">Ziziphus sativa</name>
    <dbReference type="NCBI Taxonomy" id="326968"/>
    <lineage>
        <taxon>Eukaryota</taxon>
        <taxon>Viridiplantae</taxon>
        <taxon>Streptophyta</taxon>
        <taxon>Embryophyta</taxon>
        <taxon>Tracheophyta</taxon>
        <taxon>Spermatophyta</taxon>
        <taxon>Magnoliopsida</taxon>
        <taxon>eudicotyledons</taxon>
        <taxon>Gunneridae</taxon>
        <taxon>Pentapetalae</taxon>
        <taxon>rosids</taxon>
        <taxon>fabids</taxon>
        <taxon>Rosales</taxon>
        <taxon>Rhamnaceae</taxon>
        <taxon>Paliureae</taxon>
        <taxon>Ziziphus</taxon>
    </lineage>
</organism>
<gene>
    <name evidence="4" type="primary">LOC107416023</name>
</gene>
<accession>A0A6P3ZWI5</accession>
<dbReference type="AlphaFoldDB" id="A0A6P3ZWI5"/>
<proteinExistence type="predicted"/>
<feature type="domain" description="Reverse transcriptase zinc-binding" evidence="2">
    <location>
        <begin position="81"/>
        <end position="163"/>
    </location>
</feature>
<sequence length="322" mass="37488">MNFWEDPWVPNIQGFIPKPRQLPVISFGMVNSLKRSNGDWDDVRLNALFDHESVQKIQEMFWAKSNQEDKIIWSKTRNGTFNVKTAYMAQEADHHKEQNWWKILWKSKLHERTKFFLWKLANHGRPVSSNLSNRGMSVIHNECVYGCNCSEDEIHVFFLCEVDRWMAGFLPIHEDDKENFLFFSAITLEYLWKIRNTSYHTVETPNLQQIAVLIHKNVNEMIDATKRDARASRSPEESNGHNHLSWRKPLAGFIKLNSDAMMRSNGCFIAIIARNEEGKVLSIHSFKSRVSIPEVAKLEAVAKAMHVAQFHGWTKVIFETDA</sequence>
<evidence type="ECO:0000259" key="2">
    <source>
        <dbReference type="Pfam" id="PF13966"/>
    </source>
</evidence>
<dbReference type="Pfam" id="PF13456">
    <property type="entry name" value="RVT_3"/>
    <property type="match status" value="1"/>
</dbReference>
<dbReference type="RefSeq" id="XP_015879954.1">
    <property type="nucleotide sequence ID" value="XM_016024468.1"/>
</dbReference>
<dbReference type="GeneID" id="107416023"/>
<dbReference type="GO" id="GO:0004523">
    <property type="term" value="F:RNA-DNA hybrid ribonuclease activity"/>
    <property type="evidence" value="ECO:0007669"/>
    <property type="project" value="InterPro"/>
</dbReference>
<name>A0A6P3ZWI5_ZIZJJ</name>
<dbReference type="InParanoid" id="A0A6P3ZWI5"/>
<keyword evidence="3" id="KW-1185">Reference proteome</keyword>
<dbReference type="InterPro" id="IPR026960">
    <property type="entry name" value="RVT-Znf"/>
</dbReference>
<dbReference type="KEGG" id="zju:107416023"/>
<dbReference type="InterPro" id="IPR002156">
    <property type="entry name" value="RNaseH_domain"/>
</dbReference>
<evidence type="ECO:0000313" key="3">
    <source>
        <dbReference type="Proteomes" id="UP001652623"/>
    </source>
</evidence>
<protein>
    <submittedName>
        <fullName evidence="4">Uncharacterized protein LOC107416023</fullName>
    </submittedName>
</protein>
<evidence type="ECO:0000259" key="1">
    <source>
        <dbReference type="Pfam" id="PF13456"/>
    </source>
</evidence>
<evidence type="ECO:0000313" key="4">
    <source>
        <dbReference type="RefSeq" id="XP_015879954.1"/>
    </source>
</evidence>
<feature type="domain" description="RNase H type-1" evidence="1">
    <location>
        <begin position="263"/>
        <end position="321"/>
    </location>
</feature>
<dbReference type="PANTHER" id="PTHR47074">
    <property type="entry name" value="BNAC02G40300D PROTEIN"/>
    <property type="match status" value="1"/>
</dbReference>
<dbReference type="GO" id="GO:0003676">
    <property type="term" value="F:nucleic acid binding"/>
    <property type="evidence" value="ECO:0007669"/>
    <property type="project" value="InterPro"/>
</dbReference>